<dbReference type="InterPro" id="IPR058982">
    <property type="entry name" value="Beta-barrel_AprE"/>
</dbReference>
<gene>
    <name evidence="13" type="ORF">PY649_25030</name>
</gene>
<evidence type="ECO:0000256" key="5">
    <source>
        <dbReference type="ARBA" id="ARBA00022519"/>
    </source>
</evidence>
<name>A0ABT7K0P3_9HYPH</name>
<evidence type="ECO:0000256" key="4">
    <source>
        <dbReference type="ARBA" id="ARBA00022475"/>
    </source>
</evidence>
<organism evidence="13 14">
    <name type="scientific">Rhizobium mayense</name>
    <dbReference type="NCBI Taxonomy" id="1312184"/>
    <lineage>
        <taxon>Bacteria</taxon>
        <taxon>Pseudomonadati</taxon>
        <taxon>Pseudomonadota</taxon>
        <taxon>Alphaproteobacteria</taxon>
        <taxon>Hyphomicrobiales</taxon>
        <taxon>Rhizobiaceae</taxon>
        <taxon>Rhizobium/Agrobacterium group</taxon>
        <taxon>Rhizobium</taxon>
    </lineage>
</organism>
<keyword evidence="8 9" id="KW-0472">Membrane</keyword>
<comment type="caution">
    <text evidence="13">The sequence shown here is derived from an EMBL/GenBank/DDBJ whole genome shotgun (WGS) entry which is preliminary data.</text>
</comment>
<evidence type="ECO:0000256" key="9">
    <source>
        <dbReference type="RuleBase" id="RU365093"/>
    </source>
</evidence>
<proteinExistence type="inferred from homology"/>
<dbReference type="Gene3D" id="1.10.287.470">
    <property type="entry name" value="Helix hairpin bin"/>
    <property type="match status" value="1"/>
</dbReference>
<evidence type="ECO:0000259" key="11">
    <source>
        <dbReference type="Pfam" id="PF25994"/>
    </source>
</evidence>
<evidence type="ECO:0000256" key="3">
    <source>
        <dbReference type="ARBA" id="ARBA00022448"/>
    </source>
</evidence>
<keyword evidence="5 9" id="KW-0997">Cell inner membrane</keyword>
<protein>
    <recommendedName>
        <fullName evidence="9">Membrane fusion protein (MFP) family protein</fullName>
    </recommendedName>
</protein>
<dbReference type="PANTHER" id="PTHR30386">
    <property type="entry name" value="MEMBRANE FUSION SUBUNIT OF EMRAB-TOLC MULTIDRUG EFFLUX PUMP"/>
    <property type="match status" value="1"/>
</dbReference>
<comment type="subcellular location">
    <subcellularLocation>
        <location evidence="1 9">Cell inner membrane</location>
        <topology evidence="1 9">Single-pass membrane protein</topology>
    </subcellularLocation>
</comment>
<evidence type="ECO:0000313" key="14">
    <source>
        <dbReference type="Proteomes" id="UP001172645"/>
    </source>
</evidence>
<dbReference type="PRINTS" id="PR01490">
    <property type="entry name" value="RTXTOXIND"/>
</dbReference>
<feature type="coiled-coil region" evidence="10">
    <location>
        <begin position="234"/>
        <end position="297"/>
    </location>
</feature>
<feature type="domain" description="AprE-like beta-barrel" evidence="12">
    <location>
        <begin position="339"/>
        <end position="429"/>
    </location>
</feature>
<keyword evidence="4 9" id="KW-1003">Cell membrane</keyword>
<evidence type="ECO:0000256" key="10">
    <source>
        <dbReference type="SAM" id="Coils"/>
    </source>
</evidence>
<sequence>MFTSNKDKKKNDREQGQLEWYSEVPRSIRLYSISGLAILFASFGGFGYWAATAPIASAVIAQGSFVATGNNKIIQHLEGGIIKDLMVSEGQVVQEGDILLTLDPTAALANDRALKLRRLRLETVVARLRAEAEGNEEFKVPDIVTAEADDPDVTSLIQSQVVVFHSKQSKLQEQLNLIEKNIRSLEYRTQGYQGQRQAFVTQLSLLTDEQESKEKLAKEGVVRRTDLLAVQRAVADAMGELARIDAELNENEAQVAKYRQEAIIAINTNKQAALDALETAESDLDSVREQVREAAGVLDRTVIRSPVGGTVIRSYYHTAGGVITTGKPIMEILPNNVPLIIEAQVLRTSIDQLREGEAATIRLSSLNRRTTPVLNGKVFYVSADSIEDNSGSTQRDVYVVRVQIPSEEIKRIPGFKPVPGMPADILIQTSERTFFEYLSKPVVDSMSRAFRER</sequence>
<dbReference type="Proteomes" id="UP001172645">
    <property type="component" value="Unassembled WGS sequence"/>
</dbReference>
<keyword evidence="14" id="KW-1185">Reference proteome</keyword>
<accession>A0ABT7K0P3</accession>
<keyword evidence="3 9" id="KW-0813">Transport</keyword>
<reference evidence="13" key="1">
    <citation type="submission" date="2023-06" db="EMBL/GenBank/DDBJ databases">
        <title>Phylogenetic Diversity of Rhizobium strains.</title>
        <authorList>
            <person name="Moura F.T."/>
            <person name="Helene L.C.F."/>
            <person name="Hungria M."/>
        </authorList>
    </citation>
    <scope>NUCLEOTIDE SEQUENCE</scope>
    <source>
        <strain evidence="13">CCGE526</strain>
    </source>
</reference>
<dbReference type="Pfam" id="PF25994">
    <property type="entry name" value="HH_AprE"/>
    <property type="match status" value="1"/>
</dbReference>
<dbReference type="Gene3D" id="2.40.50.100">
    <property type="match status" value="2"/>
</dbReference>
<dbReference type="NCBIfam" id="TIGR01843">
    <property type="entry name" value="type_I_hlyD"/>
    <property type="match status" value="1"/>
</dbReference>
<dbReference type="RefSeq" id="WP_285871524.1">
    <property type="nucleotide sequence ID" value="NZ_JARFYM010000026.1"/>
</dbReference>
<dbReference type="InterPro" id="IPR050739">
    <property type="entry name" value="MFP"/>
</dbReference>
<keyword evidence="7 9" id="KW-1133">Transmembrane helix</keyword>
<dbReference type="Pfam" id="PF26002">
    <property type="entry name" value="Beta-barrel_AprE"/>
    <property type="match status" value="1"/>
</dbReference>
<dbReference type="InterPro" id="IPR058781">
    <property type="entry name" value="HH_AprE-like"/>
</dbReference>
<evidence type="ECO:0000256" key="7">
    <source>
        <dbReference type="ARBA" id="ARBA00022989"/>
    </source>
</evidence>
<comment type="similarity">
    <text evidence="2 9">Belongs to the membrane fusion protein (MFP) (TC 8.A.1) family.</text>
</comment>
<feature type="transmembrane region" description="Helical" evidence="9">
    <location>
        <begin position="30"/>
        <end position="51"/>
    </location>
</feature>
<dbReference type="PANTHER" id="PTHR30386:SF17">
    <property type="entry name" value="ALKALINE PROTEASE SECRETION PROTEIN APRE"/>
    <property type="match status" value="1"/>
</dbReference>
<dbReference type="InterPro" id="IPR010129">
    <property type="entry name" value="T1SS_HlyD"/>
</dbReference>
<evidence type="ECO:0000256" key="2">
    <source>
        <dbReference type="ARBA" id="ARBA00009477"/>
    </source>
</evidence>
<dbReference type="SUPFAM" id="SSF111369">
    <property type="entry name" value="HlyD-like secretion proteins"/>
    <property type="match status" value="1"/>
</dbReference>
<feature type="domain" description="AprE-like long alpha-helical hairpin" evidence="11">
    <location>
        <begin position="109"/>
        <end position="295"/>
    </location>
</feature>
<dbReference type="EMBL" id="JARFYM010000026">
    <property type="protein sequence ID" value="MDL2402174.1"/>
    <property type="molecule type" value="Genomic_DNA"/>
</dbReference>
<keyword evidence="6 9" id="KW-0812">Transmembrane</keyword>
<evidence type="ECO:0000256" key="6">
    <source>
        <dbReference type="ARBA" id="ARBA00022692"/>
    </source>
</evidence>
<evidence type="ECO:0000259" key="12">
    <source>
        <dbReference type="Pfam" id="PF26002"/>
    </source>
</evidence>
<evidence type="ECO:0000313" key="13">
    <source>
        <dbReference type="EMBL" id="MDL2402174.1"/>
    </source>
</evidence>
<keyword evidence="10" id="KW-0175">Coiled coil</keyword>
<evidence type="ECO:0000256" key="8">
    <source>
        <dbReference type="ARBA" id="ARBA00023136"/>
    </source>
</evidence>
<evidence type="ECO:0000256" key="1">
    <source>
        <dbReference type="ARBA" id="ARBA00004377"/>
    </source>
</evidence>